<name>W9GIK8_9MICO</name>
<keyword evidence="1" id="KW-0472">Membrane</keyword>
<feature type="transmembrane region" description="Helical" evidence="1">
    <location>
        <begin position="101"/>
        <end position="119"/>
    </location>
</feature>
<feature type="transmembrane region" description="Helical" evidence="1">
    <location>
        <begin position="26"/>
        <end position="45"/>
    </location>
</feature>
<feature type="transmembrane region" description="Helical" evidence="1">
    <location>
        <begin position="159"/>
        <end position="177"/>
    </location>
</feature>
<keyword evidence="1" id="KW-0812">Transmembrane</keyword>
<accession>W9GIK8</accession>
<gene>
    <name evidence="2" type="ORF">N864_00315</name>
</gene>
<keyword evidence="3" id="KW-1185">Reference proteome</keyword>
<comment type="caution">
    <text evidence="2">The sequence shown here is derived from an EMBL/GenBank/DDBJ whole genome shotgun (WGS) entry which is preliminary data.</text>
</comment>
<dbReference type="AlphaFoldDB" id="W9GIK8"/>
<dbReference type="Proteomes" id="UP000019494">
    <property type="component" value="Unassembled WGS sequence"/>
</dbReference>
<dbReference type="EMBL" id="AWQS01000068">
    <property type="protein sequence ID" value="EWT06056.1"/>
    <property type="molecule type" value="Genomic_DNA"/>
</dbReference>
<proteinExistence type="predicted"/>
<feature type="transmembrane region" description="Helical" evidence="1">
    <location>
        <begin position="237"/>
        <end position="262"/>
    </location>
</feature>
<dbReference type="PATRIC" id="fig|584657.3.peg.2028"/>
<feature type="transmembrane region" description="Helical" evidence="1">
    <location>
        <begin position="184"/>
        <end position="202"/>
    </location>
</feature>
<reference evidence="3" key="1">
    <citation type="submission" date="2013-08" db="EMBL/GenBank/DDBJ databases">
        <title>Intrasporangium oryzae NRRL B-24470.</title>
        <authorList>
            <person name="Liu H."/>
            <person name="Wang G."/>
        </authorList>
    </citation>
    <scope>NUCLEOTIDE SEQUENCE [LARGE SCALE GENOMIC DNA]</scope>
    <source>
        <strain evidence="3">Q5-1</strain>
    </source>
</reference>
<feature type="transmembrane region" description="Helical" evidence="1">
    <location>
        <begin position="77"/>
        <end position="95"/>
    </location>
</feature>
<feature type="transmembrane region" description="Helical" evidence="1">
    <location>
        <begin position="51"/>
        <end position="70"/>
    </location>
</feature>
<organism evidence="2 3">
    <name type="scientific">Intrasporangium chromatireducens Q5-1</name>
    <dbReference type="NCBI Taxonomy" id="584657"/>
    <lineage>
        <taxon>Bacteria</taxon>
        <taxon>Bacillati</taxon>
        <taxon>Actinomycetota</taxon>
        <taxon>Actinomycetes</taxon>
        <taxon>Micrococcales</taxon>
        <taxon>Intrasporangiaceae</taxon>
        <taxon>Intrasporangium</taxon>
    </lineage>
</organism>
<protein>
    <recommendedName>
        <fullName evidence="4">Permease</fullName>
    </recommendedName>
</protein>
<feature type="transmembrane region" description="Helical" evidence="1">
    <location>
        <begin position="208"/>
        <end position="225"/>
    </location>
</feature>
<feature type="transmembrane region" description="Helical" evidence="1">
    <location>
        <begin position="126"/>
        <end position="147"/>
    </location>
</feature>
<evidence type="ECO:0000313" key="2">
    <source>
        <dbReference type="EMBL" id="EWT06056.1"/>
    </source>
</evidence>
<sequence>MTDMQGTPEPPGPLRLPLSPVSGDRLRPWSVAATLVAAVAVVVAAQSGYAALLGVVAVLALAVVAGWPAVGGSRTPAASSAVLALAAAGMLAATVRQDVRWLPAAVALGIVASFFHQLLRPPPRDGLVLTLVAAFGGLVLLASGSLLVASGHDAGSRPVLVVAMVAAGVGVVGDLLVPVRAVRPFLGFVVLLLGMAVAALAASWSDQLTVLGALGIGAASATLSWSFRRVLALQPALLGTVGQLAVGCGSVLLVGSVVRLFALLS</sequence>
<evidence type="ECO:0000256" key="1">
    <source>
        <dbReference type="SAM" id="Phobius"/>
    </source>
</evidence>
<keyword evidence="1" id="KW-1133">Transmembrane helix</keyword>
<evidence type="ECO:0000313" key="3">
    <source>
        <dbReference type="Proteomes" id="UP000019494"/>
    </source>
</evidence>
<evidence type="ECO:0008006" key="4">
    <source>
        <dbReference type="Google" id="ProtNLM"/>
    </source>
</evidence>